<feature type="transmembrane region" description="Helical" evidence="1">
    <location>
        <begin position="110"/>
        <end position="131"/>
    </location>
</feature>
<keyword evidence="1" id="KW-0472">Membrane</keyword>
<proteinExistence type="predicted"/>
<feature type="transmembrane region" description="Helical" evidence="1">
    <location>
        <begin position="171"/>
        <end position="190"/>
    </location>
</feature>
<comment type="caution">
    <text evidence="2">The sequence shown here is derived from an EMBL/GenBank/DDBJ whole genome shotgun (WGS) entry which is preliminary data.</text>
</comment>
<name>A0A9X1JNA3_9FLAO</name>
<evidence type="ECO:0000313" key="2">
    <source>
        <dbReference type="EMBL" id="MBV7269186.1"/>
    </source>
</evidence>
<evidence type="ECO:0000256" key="1">
    <source>
        <dbReference type="SAM" id="Phobius"/>
    </source>
</evidence>
<dbReference type="Proteomes" id="UP001138894">
    <property type="component" value="Unassembled WGS sequence"/>
</dbReference>
<dbReference type="RefSeq" id="WP_218545753.1">
    <property type="nucleotide sequence ID" value="NZ_JAGSPD010000005.1"/>
</dbReference>
<keyword evidence="1" id="KW-1133">Transmembrane helix</keyword>
<feature type="transmembrane region" description="Helical" evidence="1">
    <location>
        <begin position="137"/>
        <end position="159"/>
    </location>
</feature>
<keyword evidence="1" id="KW-0812">Transmembrane</keyword>
<reference evidence="2" key="1">
    <citation type="submission" date="2021-04" db="EMBL/GenBank/DDBJ databases">
        <authorList>
            <person name="Pira H."/>
            <person name="Risdian C."/>
            <person name="Wink J."/>
        </authorList>
    </citation>
    <scope>NUCLEOTIDE SEQUENCE</scope>
    <source>
        <strain evidence="2">WHY3</strain>
    </source>
</reference>
<dbReference type="EMBL" id="JAGSPD010000005">
    <property type="protein sequence ID" value="MBV7269186.1"/>
    <property type="molecule type" value="Genomic_DNA"/>
</dbReference>
<gene>
    <name evidence="2" type="ORF">KCG49_08300</name>
</gene>
<evidence type="ECO:0000313" key="3">
    <source>
        <dbReference type="Proteomes" id="UP001138894"/>
    </source>
</evidence>
<feature type="transmembrane region" description="Helical" evidence="1">
    <location>
        <begin position="202"/>
        <end position="220"/>
    </location>
</feature>
<keyword evidence="3" id="KW-1185">Reference proteome</keyword>
<sequence length="239" mass="28252">MKLTKAEIKFIDNYLIKNGVKYWDVRLELLDHTVSAVEDKINNEGVSFNEALLEIHHGFGNRIHNGYTYHLDFEKALYIDNKGLKKLTLKAQKNMAKQHRKRFWKTYPKFLMSLRFLLEFSIIIGIVFVVHRFNPKTALIIALIACFLPEIFKIFFGVFDRSNRKSLKMQMAVNISSLYMALSYLLMGVFNSYYDSVPQKPYVYLTVFFVCLFPFVRHALNTYKQIFIENREEYRLVNA</sequence>
<organism evidence="2 3">
    <name type="scientific">Winogradskyella luteola</name>
    <dbReference type="NCBI Taxonomy" id="2828330"/>
    <lineage>
        <taxon>Bacteria</taxon>
        <taxon>Pseudomonadati</taxon>
        <taxon>Bacteroidota</taxon>
        <taxon>Flavobacteriia</taxon>
        <taxon>Flavobacteriales</taxon>
        <taxon>Flavobacteriaceae</taxon>
        <taxon>Winogradskyella</taxon>
    </lineage>
</organism>
<protein>
    <submittedName>
        <fullName evidence="2">Uncharacterized protein</fullName>
    </submittedName>
</protein>
<dbReference type="AlphaFoldDB" id="A0A9X1JNA3"/>
<accession>A0A9X1JNA3</accession>